<proteinExistence type="predicted"/>
<evidence type="ECO:0000256" key="1">
    <source>
        <dbReference type="ARBA" id="ARBA00004442"/>
    </source>
</evidence>
<dbReference type="EMBL" id="JBHSGN010000077">
    <property type="protein sequence ID" value="MFC4674597.1"/>
    <property type="molecule type" value="Genomic_DNA"/>
</dbReference>
<feature type="domain" description="OmpA-like" evidence="6">
    <location>
        <begin position="513"/>
        <end position="657"/>
    </location>
</feature>
<dbReference type="SUPFAM" id="SSF103088">
    <property type="entry name" value="OmpA-like"/>
    <property type="match status" value="1"/>
</dbReference>
<dbReference type="InterPro" id="IPR011659">
    <property type="entry name" value="WD40"/>
</dbReference>
<evidence type="ECO:0000256" key="5">
    <source>
        <dbReference type="PROSITE-ProRule" id="PRU00473"/>
    </source>
</evidence>
<dbReference type="InterPro" id="IPR036737">
    <property type="entry name" value="OmpA-like_sf"/>
</dbReference>
<evidence type="ECO:0000313" key="8">
    <source>
        <dbReference type="Proteomes" id="UP001596023"/>
    </source>
</evidence>
<dbReference type="SUPFAM" id="SSF82171">
    <property type="entry name" value="DPP6 N-terminal domain-like"/>
    <property type="match status" value="1"/>
</dbReference>
<sequence length="661" mass="74391">MKRYIYYTLSSIILLAYLASCKSVKLEDADKKFAQGEYFVAADMYRKIYRKTPAKKRELRGEVALRMAESYRLINYPMRANAAYANAIRYKVNDSTVTLQYARSLHKAGDYKQAAKYYQEFLQLYPENQFALNGLEGTRLAPLWKAKPTLHPVKRMDLFNSNRGEFSPMLLPPDYDQVYFSSNRKEATGDTISGITGAKLNDIFMSRKDENGNWMKVERVESSINTESDEGTPSFTTAGTTMYYTHTPVPDSVGIFFPGIYVSQRSGGSWGAGTKLEINRRDTLSVYAHPTINSTGDVLYFVSDRTGGYGGKDIWKATLVGDLVESVQNLGPDINTAGDEMFPYLRNDSTLYFSSDGHPGMGGLDIFKASYNSATGRWSPENMQSPVNSQADDFGITFEGERESGFFSSNRGDGKGLDHIYSFEYPVIKTLVEGYIVDTDDEFVTNSTIRVVGRDGTNKKFPGKNDGTYTLDVAQGVDYVFLASGTNYLNTRMSLKTVEMEKDSTYLVDFILTPINKPVVLENIFYDFDKATLRPESKEELDGLIDLLNLNPNVTIELSAHTDRKGSDEYNNRLSQRRAESVVNYLITNGIAKDRLTAAGKGKTQPKTVTKAVVKKYDFLKEGEVLTEQFIQELPPEQQDTADQVNRRTEFRVLSITYNLE</sequence>
<gene>
    <name evidence="7" type="ORF">ACFO6W_12910</name>
</gene>
<evidence type="ECO:0000256" key="3">
    <source>
        <dbReference type="ARBA" id="ARBA00023237"/>
    </source>
</evidence>
<name>A0ABV9KX10_9BACT</name>
<protein>
    <submittedName>
        <fullName evidence="7">OmpA family protein</fullName>
    </submittedName>
</protein>
<dbReference type="CDD" id="cd07185">
    <property type="entry name" value="OmpA_C-like"/>
    <property type="match status" value="1"/>
</dbReference>
<dbReference type="RefSeq" id="WP_379997046.1">
    <property type="nucleotide sequence ID" value="NZ_JBHSGN010000077.1"/>
</dbReference>
<comment type="caution">
    <text evidence="7">The sequence shown here is derived from an EMBL/GenBank/DDBJ whole genome shotgun (WGS) entry which is preliminary data.</text>
</comment>
<keyword evidence="8" id="KW-1185">Reference proteome</keyword>
<dbReference type="InterPro" id="IPR019734">
    <property type="entry name" value="TPR_rpt"/>
</dbReference>
<evidence type="ECO:0000256" key="2">
    <source>
        <dbReference type="ARBA" id="ARBA00023136"/>
    </source>
</evidence>
<dbReference type="SUPFAM" id="SSF48452">
    <property type="entry name" value="TPR-like"/>
    <property type="match status" value="1"/>
</dbReference>
<feature type="repeat" description="TPR" evidence="4">
    <location>
        <begin position="95"/>
        <end position="128"/>
    </location>
</feature>
<dbReference type="PROSITE" id="PS51123">
    <property type="entry name" value="OMPA_2"/>
    <property type="match status" value="1"/>
</dbReference>
<evidence type="ECO:0000259" key="6">
    <source>
        <dbReference type="PROSITE" id="PS51123"/>
    </source>
</evidence>
<accession>A0ABV9KX10</accession>
<dbReference type="InterPro" id="IPR011990">
    <property type="entry name" value="TPR-like_helical_dom_sf"/>
</dbReference>
<dbReference type="Pfam" id="PF00691">
    <property type="entry name" value="OmpA"/>
    <property type="match status" value="1"/>
</dbReference>
<dbReference type="Pfam" id="PF07676">
    <property type="entry name" value="PD40"/>
    <property type="match status" value="2"/>
</dbReference>
<dbReference type="Gene3D" id="2.60.40.1120">
    <property type="entry name" value="Carboxypeptidase-like, regulatory domain"/>
    <property type="match status" value="1"/>
</dbReference>
<dbReference type="InterPro" id="IPR006665">
    <property type="entry name" value="OmpA-like"/>
</dbReference>
<evidence type="ECO:0000256" key="4">
    <source>
        <dbReference type="PROSITE-ProRule" id="PRU00339"/>
    </source>
</evidence>
<keyword evidence="4" id="KW-0802">TPR repeat</keyword>
<dbReference type="PRINTS" id="PR01021">
    <property type="entry name" value="OMPADOMAIN"/>
</dbReference>
<keyword evidence="3" id="KW-0998">Cell outer membrane</keyword>
<dbReference type="Gene3D" id="1.25.40.10">
    <property type="entry name" value="Tetratricopeptide repeat domain"/>
    <property type="match status" value="1"/>
</dbReference>
<dbReference type="SUPFAM" id="SSF49464">
    <property type="entry name" value="Carboxypeptidase regulatory domain-like"/>
    <property type="match status" value="1"/>
</dbReference>
<dbReference type="InterPro" id="IPR006664">
    <property type="entry name" value="OMP_bac"/>
</dbReference>
<keyword evidence="2 5" id="KW-0472">Membrane</keyword>
<dbReference type="PANTHER" id="PTHR30329">
    <property type="entry name" value="STATOR ELEMENT OF FLAGELLAR MOTOR COMPLEX"/>
    <property type="match status" value="1"/>
</dbReference>
<dbReference type="PROSITE" id="PS50005">
    <property type="entry name" value="TPR"/>
    <property type="match status" value="1"/>
</dbReference>
<evidence type="ECO:0000313" key="7">
    <source>
        <dbReference type="EMBL" id="MFC4674597.1"/>
    </source>
</evidence>
<dbReference type="InterPro" id="IPR008969">
    <property type="entry name" value="CarboxyPept-like_regulatory"/>
</dbReference>
<organism evidence="7 8">
    <name type="scientific">Dysgonomonas termitidis</name>
    <dbReference type="NCBI Taxonomy" id="1516126"/>
    <lineage>
        <taxon>Bacteria</taxon>
        <taxon>Pseudomonadati</taxon>
        <taxon>Bacteroidota</taxon>
        <taxon>Bacteroidia</taxon>
        <taxon>Bacteroidales</taxon>
        <taxon>Dysgonomonadaceae</taxon>
        <taxon>Dysgonomonas</taxon>
    </lineage>
</organism>
<dbReference type="InterPro" id="IPR050330">
    <property type="entry name" value="Bact_OuterMem_StrucFunc"/>
</dbReference>
<dbReference type="Proteomes" id="UP001596023">
    <property type="component" value="Unassembled WGS sequence"/>
</dbReference>
<dbReference type="Gene3D" id="3.30.1330.60">
    <property type="entry name" value="OmpA-like domain"/>
    <property type="match status" value="1"/>
</dbReference>
<dbReference type="PANTHER" id="PTHR30329:SF21">
    <property type="entry name" value="LIPOPROTEIN YIAD-RELATED"/>
    <property type="match status" value="1"/>
</dbReference>
<comment type="subcellular location">
    <subcellularLocation>
        <location evidence="1">Cell outer membrane</location>
    </subcellularLocation>
</comment>
<reference evidence="8" key="1">
    <citation type="journal article" date="2019" name="Int. J. Syst. Evol. Microbiol.">
        <title>The Global Catalogue of Microorganisms (GCM) 10K type strain sequencing project: providing services to taxonomists for standard genome sequencing and annotation.</title>
        <authorList>
            <consortium name="The Broad Institute Genomics Platform"/>
            <consortium name="The Broad Institute Genome Sequencing Center for Infectious Disease"/>
            <person name="Wu L."/>
            <person name="Ma J."/>
        </authorList>
    </citation>
    <scope>NUCLEOTIDE SEQUENCE [LARGE SCALE GENOMIC DNA]</scope>
    <source>
        <strain evidence="8">CCUG 66188</strain>
    </source>
</reference>